<name>A0A7M5UPA8_9CNID</name>
<feature type="region of interest" description="Disordered" evidence="1">
    <location>
        <begin position="264"/>
        <end position="286"/>
    </location>
</feature>
<feature type="chain" id="PRO_5029563961" evidence="2">
    <location>
        <begin position="16"/>
        <end position="286"/>
    </location>
</feature>
<evidence type="ECO:0000256" key="1">
    <source>
        <dbReference type="SAM" id="MobiDB-lite"/>
    </source>
</evidence>
<accession>A0A7M5UPA8</accession>
<dbReference type="OrthoDB" id="6365775at2759"/>
<reference evidence="3" key="1">
    <citation type="submission" date="2021-01" db="UniProtKB">
        <authorList>
            <consortium name="EnsemblMetazoa"/>
        </authorList>
    </citation>
    <scope>IDENTIFICATION</scope>
</reference>
<sequence>MVIFTLGLIIRKCIISKHGSCCPDWVTEQCKCQCSSNDAEEGCISRCATASNCFKYPSKQQFLDSCCPTKQWCDDTFCCCMSEQPSGQCCKWDDCCSDMNCGSCFDCPDCKDCCDDCKCECCSQPETIDCCCIEVKLAGNRGPGGPPQQGGYPMHGYGGQMSGYGGPMPGGYGQMPGAGYPGGAYSGGGYNQGMPIQHQPSMMQHAPGMFQPGPSGPGSLAFSQQGGMGGGGYSASQMMQPGAFSQNMSRQGSMMNSSMNNMGMGRSTASMFQGAGGSNPQNSTNA</sequence>
<organism evidence="3 4">
    <name type="scientific">Clytia hemisphaerica</name>
    <dbReference type="NCBI Taxonomy" id="252671"/>
    <lineage>
        <taxon>Eukaryota</taxon>
        <taxon>Metazoa</taxon>
        <taxon>Cnidaria</taxon>
        <taxon>Hydrozoa</taxon>
        <taxon>Hydroidolina</taxon>
        <taxon>Leptothecata</taxon>
        <taxon>Obeliida</taxon>
        <taxon>Clytiidae</taxon>
        <taxon>Clytia</taxon>
    </lineage>
</organism>
<evidence type="ECO:0000256" key="2">
    <source>
        <dbReference type="SAM" id="SignalP"/>
    </source>
</evidence>
<keyword evidence="2" id="KW-0732">Signal</keyword>
<feature type="signal peptide" evidence="2">
    <location>
        <begin position="1"/>
        <end position="15"/>
    </location>
</feature>
<dbReference type="AlphaFoldDB" id="A0A7M5UPA8"/>
<protein>
    <submittedName>
        <fullName evidence="3">Uncharacterized protein</fullName>
    </submittedName>
</protein>
<dbReference type="Proteomes" id="UP000594262">
    <property type="component" value="Unplaced"/>
</dbReference>
<proteinExistence type="predicted"/>
<evidence type="ECO:0000313" key="4">
    <source>
        <dbReference type="Proteomes" id="UP000594262"/>
    </source>
</evidence>
<evidence type="ECO:0000313" key="3">
    <source>
        <dbReference type="EnsemblMetazoa" id="CLYHEMP002379.1"/>
    </source>
</evidence>
<keyword evidence="4" id="KW-1185">Reference proteome</keyword>
<dbReference type="EnsemblMetazoa" id="CLYHEMT002379.1">
    <property type="protein sequence ID" value="CLYHEMP002379.1"/>
    <property type="gene ID" value="CLYHEMG002379"/>
</dbReference>